<keyword evidence="1" id="KW-0472">Membrane</keyword>
<feature type="transmembrane region" description="Helical" evidence="1">
    <location>
        <begin position="47"/>
        <end position="66"/>
    </location>
</feature>
<proteinExistence type="predicted"/>
<evidence type="ECO:0000256" key="1">
    <source>
        <dbReference type="SAM" id="Phobius"/>
    </source>
</evidence>
<keyword evidence="1" id="KW-0812">Transmembrane</keyword>
<name>A0ABP4YSP1_9ACTN</name>
<dbReference type="InterPro" id="IPR024341">
    <property type="entry name" value="DUF2631"/>
</dbReference>
<feature type="transmembrane region" description="Helical" evidence="1">
    <location>
        <begin position="20"/>
        <end position="41"/>
    </location>
</feature>
<gene>
    <name evidence="2" type="ORF">GCM10009682_55150</name>
</gene>
<dbReference type="Proteomes" id="UP001500218">
    <property type="component" value="Unassembled WGS sequence"/>
</dbReference>
<dbReference type="EMBL" id="BAAALT010000253">
    <property type="protein sequence ID" value="GAA1829234.1"/>
    <property type="molecule type" value="Genomic_DNA"/>
</dbReference>
<dbReference type="RefSeq" id="WP_344138602.1">
    <property type="nucleotide sequence ID" value="NZ_BAAALT010000253.1"/>
</dbReference>
<evidence type="ECO:0008006" key="4">
    <source>
        <dbReference type="Google" id="ProtNLM"/>
    </source>
</evidence>
<organism evidence="2 3">
    <name type="scientific">Luedemannella flava</name>
    <dbReference type="NCBI Taxonomy" id="349316"/>
    <lineage>
        <taxon>Bacteria</taxon>
        <taxon>Bacillati</taxon>
        <taxon>Actinomycetota</taxon>
        <taxon>Actinomycetes</taxon>
        <taxon>Micromonosporales</taxon>
        <taxon>Micromonosporaceae</taxon>
        <taxon>Luedemannella</taxon>
    </lineage>
</organism>
<protein>
    <recommendedName>
        <fullName evidence="4">DUF2631 domain-containing protein</fullName>
    </recommendedName>
</protein>
<evidence type="ECO:0000313" key="3">
    <source>
        <dbReference type="Proteomes" id="UP001500218"/>
    </source>
</evidence>
<keyword evidence="3" id="KW-1185">Reference proteome</keyword>
<reference evidence="3" key="1">
    <citation type="journal article" date="2019" name="Int. J. Syst. Evol. Microbiol.">
        <title>The Global Catalogue of Microorganisms (GCM) 10K type strain sequencing project: providing services to taxonomists for standard genome sequencing and annotation.</title>
        <authorList>
            <consortium name="The Broad Institute Genomics Platform"/>
            <consortium name="The Broad Institute Genome Sequencing Center for Infectious Disease"/>
            <person name="Wu L."/>
            <person name="Ma J."/>
        </authorList>
    </citation>
    <scope>NUCLEOTIDE SEQUENCE [LARGE SCALE GENOMIC DNA]</scope>
    <source>
        <strain evidence="3">JCM 13250</strain>
    </source>
</reference>
<sequence length="74" mass="7910">MAGNEPVTSPDQHKPTNVKLARIGGVVTIAILLVMMIGNHTGTTEDVWLVGISAVLALFMIADWLLRKNGLNAD</sequence>
<dbReference type="Pfam" id="PF10939">
    <property type="entry name" value="DUF2631"/>
    <property type="match status" value="1"/>
</dbReference>
<accession>A0ABP4YSP1</accession>
<comment type="caution">
    <text evidence="2">The sequence shown here is derived from an EMBL/GenBank/DDBJ whole genome shotgun (WGS) entry which is preliminary data.</text>
</comment>
<keyword evidence="1" id="KW-1133">Transmembrane helix</keyword>
<evidence type="ECO:0000313" key="2">
    <source>
        <dbReference type="EMBL" id="GAA1829234.1"/>
    </source>
</evidence>